<dbReference type="InterPro" id="IPR046341">
    <property type="entry name" value="SET_dom_sf"/>
</dbReference>
<evidence type="ECO:0000256" key="12">
    <source>
        <dbReference type="ARBA" id="ARBA00022853"/>
    </source>
</evidence>
<keyword evidence="5" id="KW-0489">Methyltransferase</keyword>
<dbReference type="Pfam" id="PF01429">
    <property type="entry name" value="MBD"/>
    <property type="match status" value="1"/>
</dbReference>
<evidence type="ECO:0000256" key="15">
    <source>
        <dbReference type="ARBA" id="ARBA00039052"/>
    </source>
</evidence>
<keyword evidence="8" id="KW-0949">S-adenosyl-L-methionine</keyword>
<evidence type="ECO:0000313" key="21">
    <source>
        <dbReference type="Ensembl" id="ENSTRUP00000007967.3"/>
    </source>
</evidence>
<dbReference type="PROSITE" id="PS50867">
    <property type="entry name" value="PRE_SET"/>
    <property type="match status" value="1"/>
</dbReference>
<dbReference type="GO" id="GO:0005694">
    <property type="term" value="C:chromosome"/>
    <property type="evidence" value="ECO:0007669"/>
    <property type="project" value="UniProtKB-SubCell"/>
</dbReference>
<evidence type="ECO:0000256" key="18">
    <source>
        <dbReference type="ARBA" id="ARBA00049087"/>
    </source>
</evidence>
<dbReference type="SMART" id="SM00317">
    <property type="entry name" value="SET"/>
    <property type="match status" value="1"/>
</dbReference>
<evidence type="ECO:0000256" key="3">
    <source>
        <dbReference type="ARBA" id="ARBA00022454"/>
    </source>
</evidence>
<dbReference type="SUPFAM" id="SSF54171">
    <property type="entry name" value="DNA-binding domain"/>
    <property type="match status" value="1"/>
</dbReference>
<dbReference type="PROSITE" id="PS50280">
    <property type="entry name" value="SET"/>
    <property type="match status" value="1"/>
</dbReference>
<evidence type="ECO:0000259" key="20">
    <source>
        <dbReference type="PROSITE" id="PS50867"/>
    </source>
</evidence>
<dbReference type="PANTHER" id="PTHR46024:SF3">
    <property type="entry name" value="HISTONE-LYSINE N-METHYLTRANSFERASE SETDB2"/>
    <property type="match status" value="1"/>
</dbReference>
<evidence type="ECO:0000256" key="7">
    <source>
        <dbReference type="ARBA" id="ARBA00022679"/>
    </source>
</evidence>
<dbReference type="GO" id="GO:0008270">
    <property type="term" value="F:zinc ion binding"/>
    <property type="evidence" value="ECO:0007669"/>
    <property type="project" value="InterPro"/>
</dbReference>
<dbReference type="SUPFAM" id="SSF82199">
    <property type="entry name" value="SET domain"/>
    <property type="match status" value="1"/>
</dbReference>
<evidence type="ECO:0000256" key="14">
    <source>
        <dbReference type="ARBA" id="ARBA00023306"/>
    </source>
</evidence>
<dbReference type="Pfam" id="PF05033">
    <property type="entry name" value="Pre-SET"/>
    <property type="match status" value="1"/>
</dbReference>
<keyword evidence="12" id="KW-0156">Chromatin regulator</keyword>
<dbReference type="Ensembl" id="ENSTRUT00000008015.3">
    <property type="protein sequence ID" value="ENSTRUP00000007967.3"/>
    <property type="gene ID" value="ENSTRUG00000003398.3"/>
</dbReference>
<keyword evidence="22" id="KW-1185">Reference proteome</keyword>
<keyword evidence="10" id="KW-0498">Mitosis</keyword>
<dbReference type="GO" id="GO:0051301">
    <property type="term" value="P:cell division"/>
    <property type="evidence" value="ECO:0007669"/>
    <property type="project" value="UniProtKB-KW"/>
</dbReference>
<dbReference type="Proteomes" id="UP000005226">
    <property type="component" value="Chromosome 8"/>
</dbReference>
<reference evidence="21" key="3">
    <citation type="submission" date="2025-09" db="UniProtKB">
        <authorList>
            <consortium name="Ensembl"/>
        </authorList>
    </citation>
    <scope>IDENTIFICATION</scope>
</reference>
<dbReference type="GO" id="GO:0003677">
    <property type="term" value="F:DNA binding"/>
    <property type="evidence" value="ECO:0007669"/>
    <property type="project" value="InterPro"/>
</dbReference>
<dbReference type="GO" id="GO:0140947">
    <property type="term" value="F:histone H3K9me2 methyltransferase activity"/>
    <property type="evidence" value="ECO:0007669"/>
    <property type="project" value="UniProtKB-EC"/>
</dbReference>
<name>H2S6E5_TAKRU</name>
<gene>
    <name evidence="21" type="primary">setdb2</name>
</gene>
<dbReference type="InterPro" id="IPR051516">
    <property type="entry name" value="SETDB_methyltransferase"/>
</dbReference>
<dbReference type="InterPro" id="IPR001739">
    <property type="entry name" value="Methyl_CpG_DNA-bd"/>
</dbReference>
<evidence type="ECO:0000259" key="19">
    <source>
        <dbReference type="PROSITE" id="PS50280"/>
    </source>
</evidence>
<dbReference type="GO" id="GO:0010629">
    <property type="term" value="P:negative regulation of gene expression"/>
    <property type="evidence" value="ECO:0007669"/>
    <property type="project" value="TreeGrafter"/>
</dbReference>
<feature type="domain" description="SET" evidence="19">
    <location>
        <begin position="296"/>
        <end position="489"/>
    </location>
</feature>
<dbReference type="GO" id="GO:0032259">
    <property type="term" value="P:methylation"/>
    <property type="evidence" value="ECO:0007669"/>
    <property type="project" value="UniProtKB-KW"/>
</dbReference>
<keyword evidence="9" id="KW-0479">Metal-binding</keyword>
<dbReference type="PANTHER" id="PTHR46024">
    <property type="entry name" value="HISTONE-LYSINE N-METHYLTRANSFERASE EGGLESS"/>
    <property type="match status" value="1"/>
</dbReference>
<comment type="catalytic activity">
    <reaction evidence="18">
        <text>N(6),N(6)-dimethyl-L-lysyl(9)-[histone H3] + S-adenosyl-L-methionine = N(6),N(6),N(6)-trimethyl-L-lysyl(9)-[histone H3] + S-adenosyl-L-homocysteine + H(+)</text>
        <dbReference type="Rhea" id="RHEA:60288"/>
        <dbReference type="Rhea" id="RHEA-COMP:15538"/>
        <dbReference type="Rhea" id="RHEA-COMP:15541"/>
        <dbReference type="ChEBI" id="CHEBI:15378"/>
        <dbReference type="ChEBI" id="CHEBI:57856"/>
        <dbReference type="ChEBI" id="CHEBI:59789"/>
        <dbReference type="ChEBI" id="CHEBI:61961"/>
        <dbReference type="ChEBI" id="CHEBI:61976"/>
        <dbReference type="EC" id="2.1.1.366"/>
    </reaction>
</comment>
<evidence type="ECO:0000256" key="4">
    <source>
        <dbReference type="ARBA" id="ARBA00022473"/>
    </source>
</evidence>
<evidence type="ECO:0000256" key="10">
    <source>
        <dbReference type="ARBA" id="ARBA00022776"/>
    </source>
</evidence>
<dbReference type="GeneTree" id="ENSGT00940000158209"/>
<reference evidence="21" key="2">
    <citation type="submission" date="2025-08" db="UniProtKB">
        <authorList>
            <consortium name="Ensembl"/>
        </authorList>
    </citation>
    <scope>IDENTIFICATION</scope>
</reference>
<dbReference type="InterPro" id="IPR016177">
    <property type="entry name" value="DNA-bd_dom_sf"/>
</dbReference>
<dbReference type="EC" id="2.1.1.366" evidence="15"/>
<dbReference type="InterPro" id="IPR001214">
    <property type="entry name" value="SET_dom"/>
</dbReference>
<evidence type="ECO:0000256" key="5">
    <source>
        <dbReference type="ARBA" id="ARBA00022603"/>
    </source>
</evidence>
<dbReference type="SMART" id="SM00468">
    <property type="entry name" value="PreSET"/>
    <property type="match status" value="1"/>
</dbReference>
<comment type="subcellular location">
    <subcellularLocation>
        <location evidence="2">Chromosome</location>
    </subcellularLocation>
    <subcellularLocation>
        <location evidence="1">Nucleus</location>
    </subcellularLocation>
</comment>
<dbReference type="GO" id="GO:0005634">
    <property type="term" value="C:nucleus"/>
    <property type="evidence" value="ECO:0007669"/>
    <property type="project" value="UniProtKB-SubCell"/>
</dbReference>
<dbReference type="SMART" id="SM00391">
    <property type="entry name" value="MBD"/>
    <property type="match status" value="1"/>
</dbReference>
<keyword evidence="14" id="KW-0131">Cell cycle</keyword>
<evidence type="ECO:0000256" key="13">
    <source>
        <dbReference type="ARBA" id="ARBA00023242"/>
    </source>
</evidence>
<dbReference type="eggNOG" id="KOG1141">
    <property type="taxonomic scope" value="Eukaryota"/>
</dbReference>
<organism evidence="21 22">
    <name type="scientific">Takifugu rubripes</name>
    <name type="common">Japanese pufferfish</name>
    <name type="synonym">Fugu rubripes</name>
    <dbReference type="NCBI Taxonomy" id="31033"/>
    <lineage>
        <taxon>Eukaryota</taxon>
        <taxon>Metazoa</taxon>
        <taxon>Chordata</taxon>
        <taxon>Craniata</taxon>
        <taxon>Vertebrata</taxon>
        <taxon>Euteleostomi</taxon>
        <taxon>Actinopterygii</taxon>
        <taxon>Neopterygii</taxon>
        <taxon>Teleostei</taxon>
        <taxon>Neoteleostei</taxon>
        <taxon>Acanthomorphata</taxon>
        <taxon>Eupercaria</taxon>
        <taxon>Tetraodontiformes</taxon>
        <taxon>Tetradontoidea</taxon>
        <taxon>Tetraodontidae</taxon>
        <taxon>Takifugu</taxon>
    </lineage>
</organism>
<dbReference type="GO" id="GO:0070828">
    <property type="term" value="P:heterochromatin organization"/>
    <property type="evidence" value="ECO:0007669"/>
    <property type="project" value="TreeGrafter"/>
</dbReference>
<keyword evidence="11" id="KW-0862">Zinc</keyword>
<evidence type="ECO:0000256" key="9">
    <source>
        <dbReference type="ARBA" id="ARBA00022723"/>
    </source>
</evidence>
<keyword evidence="6" id="KW-0132">Cell division</keyword>
<keyword evidence="13" id="KW-0539">Nucleus</keyword>
<protein>
    <recommendedName>
        <fullName evidence="16">Histone-lysine N-methyltransferase SETDB2</fullName>
        <ecNumber evidence="15">2.1.1.366</ecNumber>
    </recommendedName>
    <alternativeName>
        <fullName evidence="17">SET domain bifurcated 2</fullName>
    </alternativeName>
</protein>
<evidence type="ECO:0000256" key="8">
    <source>
        <dbReference type="ARBA" id="ARBA00022691"/>
    </source>
</evidence>
<evidence type="ECO:0000256" key="1">
    <source>
        <dbReference type="ARBA" id="ARBA00004123"/>
    </source>
</evidence>
<dbReference type="HOGENOM" id="CLU_003279_2_0_1"/>
<keyword evidence="4" id="KW-0217">Developmental protein</keyword>
<dbReference type="AlphaFoldDB" id="H2S6E5"/>
<sequence>NNALSERAKAFWKKEDIDDVFHVVFGYLGNLKRVLKKNTATDRGWTFYFSAAASPGDLLPPLTPVQLHYRPHTCSKVTHTHTQTHTQNTKATLTALPLQACLTTVPIMPQSVPLFWGQNPLKIPLLCGFKRLTDSLDGDVIYKTPCGLSLRNYDDVMSFLLDTESYDILQVLQKQQNHRHQLPELDLSRGIEPTPVELCLGEGGAKPPNFRYRKDRWPHGCFLSRSLKLFSTCCDCVDGCSDAKQCACVAMTKEGRHYSHQRLEEPISSGVYECGPWCGCDRARCQNRLVQRGIRLRLQVFQTDNCGWGVRCRDDLDRGMFVCTYAGVILQRAQSSITPPSPKLPRIELPSDDEVQVVTEWLVPSQEDGKSAVMEGSSPPLHVPVIQRPADAKTPQDRDKVRRSVCRSNGSEMEKKNMKSLKRVLTDVDTIIVDASKEGNVGRFFNHSCKPNLFLQNVFTDSHDLAFPVIAFFTSRVVKAGTELTWDYSTHVKRKQEVHLSVI</sequence>
<evidence type="ECO:0000256" key="16">
    <source>
        <dbReference type="ARBA" id="ARBA00040299"/>
    </source>
</evidence>
<dbReference type="Gene3D" id="2.170.270.10">
    <property type="entry name" value="SET domain"/>
    <property type="match status" value="2"/>
</dbReference>
<reference evidence="21 22" key="1">
    <citation type="journal article" date="2011" name="Genome Biol. Evol.">
        <title>Integration of the genetic map and genome assembly of fugu facilitates insights into distinct features of genome evolution in teleosts and mammals.</title>
        <authorList>
            <person name="Kai W."/>
            <person name="Kikuchi K."/>
            <person name="Tohari S."/>
            <person name="Chew A.K."/>
            <person name="Tay A."/>
            <person name="Fujiwara A."/>
            <person name="Hosoya S."/>
            <person name="Suetake H."/>
            <person name="Naruse K."/>
            <person name="Brenner S."/>
            <person name="Suzuki Y."/>
            <person name="Venkatesh B."/>
        </authorList>
    </citation>
    <scope>NUCLEOTIDE SEQUENCE [LARGE SCALE GENOMIC DNA]</scope>
</reference>
<evidence type="ECO:0000256" key="6">
    <source>
        <dbReference type="ARBA" id="ARBA00022618"/>
    </source>
</evidence>
<evidence type="ECO:0000256" key="2">
    <source>
        <dbReference type="ARBA" id="ARBA00004286"/>
    </source>
</evidence>
<dbReference type="Pfam" id="PF00856">
    <property type="entry name" value="SET"/>
    <property type="match status" value="1"/>
</dbReference>
<accession>H2S6E5</accession>
<keyword evidence="3" id="KW-0158">Chromosome</keyword>
<evidence type="ECO:0000256" key="11">
    <source>
        <dbReference type="ARBA" id="ARBA00022833"/>
    </source>
</evidence>
<dbReference type="InterPro" id="IPR007728">
    <property type="entry name" value="Pre-SET_dom"/>
</dbReference>
<proteinExistence type="predicted"/>
<evidence type="ECO:0000256" key="17">
    <source>
        <dbReference type="ARBA" id="ARBA00042995"/>
    </source>
</evidence>
<feature type="domain" description="Pre-SET" evidence="20">
    <location>
        <begin position="232"/>
        <end position="293"/>
    </location>
</feature>
<evidence type="ECO:0000313" key="22">
    <source>
        <dbReference type="Proteomes" id="UP000005226"/>
    </source>
</evidence>
<keyword evidence="7" id="KW-0808">Transferase</keyword>